<evidence type="ECO:0000313" key="2">
    <source>
        <dbReference type="EMBL" id="MEE6147437.1"/>
    </source>
</evidence>
<keyword evidence="1" id="KW-1133">Transmembrane helix</keyword>
<name>A0ABU7RA08_9ACTN</name>
<dbReference type="Proteomes" id="UP001332931">
    <property type="component" value="Unassembled WGS sequence"/>
</dbReference>
<gene>
    <name evidence="2" type="ORF">VXJ25_05450</name>
</gene>
<evidence type="ECO:0000256" key="1">
    <source>
        <dbReference type="SAM" id="Phobius"/>
    </source>
</evidence>
<feature type="transmembrane region" description="Helical" evidence="1">
    <location>
        <begin position="25"/>
        <end position="44"/>
    </location>
</feature>
<reference evidence="2 3" key="1">
    <citation type="submission" date="2024-01" db="EMBL/GenBank/DDBJ databases">
        <title>Description of Olsenella sp. nov., isolated from pig feces.</title>
        <authorList>
            <person name="Chang Y.-H."/>
        </authorList>
    </citation>
    <scope>NUCLEOTIDE SEQUENCE [LARGE SCALE GENOMIC DNA]</scope>
    <source>
        <strain evidence="2 3">YH-ols2223</strain>
    </source>
</reference>
<keyword evidence="1" id="KW-0472">Membrane</keyword>
<sequence>MSDARLTSREGRGGASGGARRRWRLALVAGAVLVVCGLAVWWQGTQRAAAQASEGRELCRTLLADLDVTVPGSGPAPERDPASLPVAELEGVQVAGRLSGTEVPVDLPVAALGEDASLTPALEQGPGGKLVVRVPSWLAGESWLDALAPGNRLTFVQTNGARRSFSVADRGTTSAEFDDNYDLLVYAQGAFGQKDWVGCTQLS</sequence>
<comment type="caution">
    <text evidence="2">The sequence shown here is derived from an EMBL/GenBank/DDBJ whole genome shotgun (WGS) entry which is preliminary data.</text>
</comment>
<dbReference type="EMBL" id="JAZGJQ010000004">
    <property type="protein sequence ID" value="MEE6147437.1"/>
    <property type="molecule type" value="Genomic_DNA"/>
</dbReference>
<organism evidence="2 3">
    <name type="scientific">Olsenella absiana</name>
    <dbReference type="NCBI Taxonomy" id="3115222"/>
    <lineage>
        <taxon>Bacteria</taxon>
        <taxon>Bacillati</taxon>
        <taxon>Actinomycetota</taxon>
        <taxon>Coriobacteriia</taxon>
        <taxon>Coriobacteriales</taxon>
        <taxon>Atopobiaceae</taxon>
        <taxon>Olsenella</taxon>
    </lineage>
</organism>
<protein>
    <submittedName>
        <fullName evidence="2">Uncharacterized protein</fullName>
    </submittedName>
</protein>
<dbReference type="RefSeq" id="WP_330958203.1">
    <property type="nucleotide sequence ID" value="NZ_JAZGJQ010000004.1"/>
</dbReference>
<keyword evidence="3" id="KW-1185">Reference proteome</keyword>
<keyword evidence="1" id="KW-0812">Transmembrane</keyword>
<accession>A0ABU7RA08</accession>
<proteinExistence type="predicted"/>
<evidence type="ECO:0000313" key="3">
    <source>
        <dbReference type="Proteomes" id="UP001332931"/>
    </source>
</evidence>